<dbReference type="OrthoDB" id="10179658at2759"/>
<organism evidence="1 2">
    <name type="scientific">Brachionus calyciflorus</name>
    <dbReference type="NCBI Taxonomy" id="104777"/>
    <lineage>
        <taxon>Eukaryota</taxon>
        <taxon>Metazoa</taxon>
        <taxon>Spiralia</taxon>
        <taxon>Gnathifera</taxon>
        <taxon>Rotifera</taxon>
        <taxon>Eurotatoria</taxon>
        <taxon>Monogononta</taxon>
        <taxon>Pseudotrocha</taxon>
        <taxon>Ploima</taxon>
        <taxon>Brachionidae</taxon>
        <taxon>Brachionus</taxon>
    </lineage>
</organism>
<gene>
    <name evidence="1" type="ORF">OXX778_LOCUS23025</name>
</gene>
<accession>A0A814SBR0</accession>
<name>A0A814SBR0_9BILA</name>
<dbReference type="Proteomes" id="UP000663879">
    <property type="component" value="Unassembled WGS sequence"/>
</dbReference>
<sequence length="82" mass="9714">KMPNDIYIRRVALDGQSSNKTAVELFNFIVDKLNEIRPKNDWGEIDYIYVKDETKLNQETEQEDTVAFLAFKKSLCTSRRRR</sequence>
<dbReference type="EMBL" id="CAJNOC010010916">
    <property type="protein sequence ID" value="CAF1144242.1"/>
    <property type="molecule type" value="Genomic_DNA"/>
</dbReference>
<feature type="non-terminal residue" evidence="1">
    <location>
        <position position="1"/>
    </location>
</feature>
<protein>
    <submittedName>
        <fullName evidence="1">Uncharacterized protein</fullName>
    </submittedName>
</protein>
<dbReference type="AlphaFoldDB" id="A0A814SBR0"/>
<evidence type="ECO:0000313" key="1">
    <source>
        <dbReference type="EMBL" id="CAF1144242.1"/>
    </source>
</evidence>
<comment type="caution">
    <text evidence="1">The sequence shown here is derived from an EMBL/GenBank/DDBJ whole genome shotgun (WGS) entry which is preliminary data.</text>
</comment>
<proteinExistence type="predicted"/>
<reference evidence="1" key="1">
    <citation type="submission" date="2021-02" db="EMBL/GenBank/DDBJ databases">
        <authorList>
            <person name="Nowell W R."/>
        </authorList>
    </citation>
    <scope>NUCLEOTIDE SEQUENCE</scope>
    <source>
        <strain evidence="1">Ploen Becks lab</strain>
    </source>
</reference>
<evidence type="ECO:0000313" key="2">
    <source>
        <dbReference type="Proteomes" id="UP000663879"/>
    </source>
</evidence>
<keyword evidence="2" id="KW-1185">Reference proteome</keyword>